<name>A0A387HEE8_9ACTN</name>
<protein>
    <recommendedName>
        <fullName evidence="3">Lipoprotein LprG</fullName>
    </recommendedName>
</protein>
<accession>A0A387HEE8</accession>
<keyword evidence="2" id="KW-1185">Reference proteome</keyword>
<organism evidence="1 2">
    <name type="scientific">Streptomyces hundungensis</name>
    <dbReference type="NCBI Taxonomy" id="1077946"/>
    <lineage>
        <taxon>Bacteria</taxon>
        <taxon>Bacillati</taxon>
        <taxon>Actinomycetota</taxon>
        <taxon>Actinomycetes</taxon>
        <taxon>Kitasatosporales</taxon>
        <taxon>Streptomycetaceae</taxon>
        <taxon>Streptomyces</taxon>
    </lineage>
</organism>
<sequence length="269" mass="27758">MRVGCGLPTPYIHVRGSAQVTSSPWFVRVRVRARRAALPVALCAGLAATLTACGSDPDEGTNGVGKLSAPEIESKARAAADGADAVHLSGTLVSKGGSFKIDMRLKSSGGTGTVTSQKNTFGLLRVGDDLFLKAGAGFWSHSGSGDAAAAAGKLDDKYVKVPSGDPAYQQLRGFTEKAVLLKGMLGLQGALSKGDHAEVGAFRTVRIEAGKDGEGGTLDVSLQGTPYPLRFERAGGAGVLELADWDKDFPLAAPAKGETVDYGRQLPTT</sequence>
<evidence type="ECO:0000313" key="2">
    <source>
        <dbReference type="Proteomes" id="UP000271554"/>
    </source>
</evidence>
<dbReference type="KEGG" id="shun:DWB77_02761"/>
<proteinExistence type="predicted"/>
<reference evidence="1 2" key="1">
    <citation type="submission" date="2018-10" db="EMBL/GenBank/DDBJ databases">
        <title>Relationship between Morphology and Antimicrobial Activity in Streptomyces.</title>
        <authorList>
            <person name="Kang H.J."/>
            <person name="Kim S.B."/>
        </authorList>
    </citation>
    <scope>NUCLEOTIDE SEQUENCE [LARGE SCALE GENOMIC DNA]</scope>
    <source>
        <strain evidence="1 2">BH38</strain>
    </source>
</reference>
<dbReference type="Proteomes" id="UP000271554">
    <property type="component" value="Chromosome"/>
</dbReference>
<gene>
    <name evidence="1" type="ORF">DWB77_02761</name>
</gene>
<dbReference type="EMBL" id="CP032698">
    <property type="protein sequence ID" value="AYG80623.1"/>
    <property type="molecule type" value="Genomic_DNA"/>
</dbReference>
<evidence type="ECO:0000313" key="1">
    <source>
        <dbReference type="EMBL" id="AYG80623.1"/>
    </source>
</evidence>
<evidence type="ECO:0008006" key="3">
    <source>
        <dbReference type="Google" id="ProtNLM"/>
    </source>
</evidence>
<dbReference type="AlphaFoldDB" id="A0A387HEE8"/>